<reference evidence="5" key="2">
    <citation type="submission" date="2025-08" db="UniProtKB">
        <authorList>
            <consortium name="RefSeq"/>
        </authorList>
    </citation>
    <scope>IDENTIFICATION</scope>
    <source>
        <tissue evidence="5">Leaves</tissue>
    </source>
</reference>
<dbReference type="RefSeq" id="XP_027107156.1">
    <property type="nucleotide sequence ID" value="XM_027251355.2"/>
</dbReference>
<evidence type="ECO:0000256" key="2">
    <source>
        <dbReference type="PROSITE-ProRule" id="PRU00259"/>
    </source>
</evidence>
<dbReference type="PANTHER" id="PTHR45958:SF12">
    <property type="entry name" value="OS01G0948500 PROTEIN"/>
    <property type="match status" value="1"/>
</dbReference>
<dbReference type="PROSITE" id="PS50176">
    <property type="entry name" value="ARM_REPEAT"/>
    <property type="match status" value="1"/>
</dbReference>
<dbReference type="InterPro" id="IPR016024">
    <property type="entry name" value="ARM-type_fold"/>
</dbReference>
<organism evidence="4 5">
    <name type="scientific">Coffea arabica</name>
    <name type="common">Arabian coffee</name>
    <dbReference type="NCBI Taxonomy" id="13443"/>
    <lineage>
        <taxon>Eukaryota</taxon>
        <taxon>Viridiplantae</taxon>
        <taxon>Streptophyta</taxon>
        <taxon>Embryophyta</taxon>
        <taxon>Tracheophyta</taxon>
        <taxon>Spermatophyta</taxon>
        <taxon>Magnoliopsida</taxon>
        <taxon>eudicotyledons</taxon>
        <taxon>Gunneridae</taxon>
        <taxon>Pentapetalae</taxon>
        <taxon>asterids</taxon>
        <taxon>lamiids</taxon>
        <taxon>Gentianales</taxon>
        <taxon>Rubiaceae</taxon>
        <taxon>Ixoroideae</taxon>
        <taxon>Gardenieae complex</taxon>
        <taxon>Bertiereae - Coffeeae clade</taxon>
        <taxon>Coffeeae</taxon>
        <taxon>Coffea</taxon>
    </lineage>
</organism>
<dbReference type="Pfam" id="PF25598">
    <property type="entry name" value="ARM_PUB"/>
    <property type="match status" value="1"/>
</dbReference>
<proteinExistence type="predicted"/>
<dbReference type="OrthoDB" id="1683831at2759"/>
<gene>
    <name evidence="5" type="primary">LOC113727286</name>
</gene>
<feature type="repeat" description="ARM" evidence="2">
    <location>
        <begin position="377"/>
        <end position="419"/>
    </location>
</feature>
<dbReference type="Proteomes" id="UP001652660">
    <property type="component" value="Chromosome 2c"/>
</dbReference>
<dbReference type="AlphaFoldDB" id="A0A6P6VXF7"/>
<keyword evidence="4" id="KW-1185">Reference proteome</keyword>
<evidence type="ECO:0000256" key="1">
    <source>
        <dbReference type="ARBA" id="ARBA00022737"/>
    </source>
</evidence>
<dbReference type="InterPro" id="IPR058678">
    <property type="entry name" value="ARM_PUB"/>
</dbReference>
<accession>A0A6P6VXF7</accession>
<sequence length="831" mass="91673">MMGTEIETSSEIVLEERTSVDEVASVTKDSESSLGEAFTEFSLLVKKLSPLLDELRKNKLVDRDAIYQAIESLEVEFYRAKNLLSSTNIHSSPSKHIEDVTQNLGRSLGLVLFAGHEVSMANKEKIEALRKEIMSTKFDWCSQRESVSINDVFTEEDSEEEIVEEDRIILDIKDVVFQLSSGNDEESKRAILQLDALVRENTITDQTIDDESIISVLCNRLSSSKSNNRLAIIRLLRSMIRKNDKNKEKMEEVGRLSVLVKSLTRDVEERKEAVALLTSLSDIPAVRRRIGRIQGCILMLVSIYNDEDQEASNDAGRLLNALSNNIQNVLNMAEAGYFKPLIQYLKEGSDMSKVLMATALSRMQLTDQRKASLGEYGAIEPLVNMFSRGKFEAKLSALSALQNLSSLKDNIQRLISSGVVVHLLQLLFSVTSVLMTLREPASAILAMIAQSERILDKPDVAQQMLSLLNLSSPVIQCHLLNALNSIAGHTSAVKVRKKMKENGGIQLLIPFLVYGNSKTRSSVLQLIYTLSKGDQQDLAQQLGEMNINIIAGIISQSTPESEKAAAVGILSNLPSSDRKVTDMLKHANMLPTLVSMLSSLSAASTPTAMRTAESIAGVLIRFTAPSDKKLQHFSANQGVIAALVKLLVHGSVVAKSRAATCLAQLSQNSLSLKKSRKSNWLCAPPSMDGYCEVHDGYCSPKSTFCLIKADAVPHLIRVLEGTEREADEAVLSSLATLLQEEIWENGSYLIAKYSGIQAIIKVIEFGSVKAQEKALWNLERIFRVESHRVQHCESAQVVLIDLAQNGDPKLKPASAKLLAQLELLQVQSSYF</sequence>
<reference evidence="4" key="1">
    <citation type="journal article" date="2025" name="Foods">
        <title>Unveiling the Microbial Signatures of Arabica Coffee Cherries: Insights into Ripeness Specific Diversity, Functional Traits, and Implications for Quality and Safety.</title>
        <authorList>
            <consortium name="RefSeq"/>
            <person name="Tenea G.N."/>
            <person name="Cifuentes V."/>
            <person name="Reyes P."/>
            <person name="Cevallos-Vallejos M."/>
        </authorList>
    </citation>
    <scope>NUCLEOTIDE SEQUENCE [LARGE SCALE GENOMIC DNA]</scope>
</reference>
<dbReference type="SUPFAM" id="SSF48371">
    <property type="entry name" value="ARM repeat"/>
    <property type="match status" value="3"/>
</dbReference>
<protein>
    <submittedName>
        <fullName evidence="5">U-box domain-containing protein 24-like</fullName>
    </submittedName>
</protein>
<dbReference type="SMART" id="SM00185">
    <property type="entry name" value="ARM"/>
    <property type="match status" value="7"/>
</dbReference>
<name>A0A6P6VXF7_COFAR</name>
<evidence type="ECO:0000259" key="3">
    <source>
        <dbReference type="Pfam" id="PF25598"/>
    </source>
</evidence>
<evidence type="ECO:0000313" key="4">
    <source>
        <dbReference type="Proteomes" id="UP001652660"/>
    </source>
</evidence>
<dbReference type="Gene3D" id="1.25.10.10">
    <property type="entry name" value="Leucine-rich Repeat Variant"/>
    <property type="match status" value="4"/>
</dbReference>
<keyword evidence="1" id="KW-0677">Repeat</keyword>
<dbReference type="GeneID" id="113727286"/>
<evidence type="ECO:0000313" key="5">
    <source>
        <dbReference type="RefSeq" id="XP_027107156.1"/>
    </source>
</evidence>
<dbReference type="PANTHER" id="PTHR45958">
    <property type="entry name" value="RING-TYPE E3 UBIQUITIN TRANSFERASE"/>
    <property type="match status" value="1"/>
</dbReference>
<dbReference type="InterPro" id="IPR052608">
    <property type="entry name" value="U-box_domain_protein"/>
</dbReference>
<dbReference type="InterPro" id="IPR000225">
    <property type="entry name" value="Armadillo"/>
</dbReference>
<dbReference type="InterPro" id="IPR011989">
    <property type="entry name" value="ARM-like"/>
</dbReference>
<feature type="domain" description="U-box" evidence="3">
    <location>
        <begin position="214"/>
        <end position="451"/>
    </location>
</feature>